<accession>A0A2U3KN07</accession>
<evidence type="ECO:0000313" key="3">
    <source>
        <dbReference type="Proteomes" id="UP000238701"/>
    </source>
</evidence>
<dbReference type="Pfam" id="PF01066">
    <property type="entry name" value="CDP-OH_P_transf"/>
    <property type="match status" value="1"/>
</dbReference>
<dbReference type="GO" id="GO:0016020">
    <property type="term" value="C:membrane"/>
    <property type="evidence" value="ECO:0007669"/>
    <property type="project" value="InterPro"/>
</dbReference>
<dbReference type="Gene3D" id="1.20.120.1760">
    <property type="match status" value="1"/>
</dbReference>
<keyword evidence="1" id="KW-1133">Transmembrane helix</keyword>
<evidence type="ECO:0008006" key="4">
    <source>
        <dbReference type="Google" id="ProtNLM"/>
    </source>
</evidence>
<keyword evidence="1" id="KW-0812">Transmembrane</keyword>
<dbReference type="Proteomes" id="UP000238701">
    <property type="component" value="Unassembled WGS sequence"/>
</dbReference>
<organism evidence="2 3">
    <name type="scientific">Candidatus Sulfotelmatobacter kueseliae</name>
    <dbReference type="NCBI Taxonomy" id="2042962"/>
    <lineage>
        <taxon>Bacteria</taxon>
        <taxon>Pseudomonadati</taxon>
        <taxon>Acidobacteriota</taxon>
        <taxon>Terriglobia</taxon>
        <taxon>Terriglobales</taxon>
        <taxon>Candidatus Korobacteraceae</taxon>
        <taxon>Candidatus Sulfotelmatobacter</taxon>
    </lineage>
</organism>
<gene>
    <name evidence="2" type="ORF">SBA1_330011</name>
</gene>
<evidence type="ECO:0000313" key="2">
    <source>
        <dbReference type="EMBL" id="SPF40947.1"/>
    </source>
</evidence>
<dbReference type="AlphaFoldDB" id="A0A2U3KN07"/>
<dbReference type="GO" id="GO:0008654">
    <property type="term" value="P:phospholipid biosynthetic process"/>
    <property type="evidence" value="ECO:0007669"/>
    <property type="project" value="InterPro"/>
</dbReference>
<dbReference type="InterPro" id="IPR000462">
    <property type="entry name" value="CDP-OH_P_trans"/>
</dbReference>
<name>A0A2U3KN07_9BACT</name>
<feature type="transmembrane region" description="Helical" evidence="1">
    <location>
        <begin position="153"/>
        <end position="172"/>
    </location>
</feature>
<sequence>MATTASQAMTEFCEQVNPRVLAALRDEKARRMRPGDMLRVQESWLAAAEKRALVWLAARTPARINPDHLTILGLTAQIGAGICYALTPWNRYALLGVIVFLALNWLGDSLDGTLARVRQTLRPRYGFYVDHMVDSFGALALMGGLALSGCMHPGLAIALLIMFLMLSIQSYLATHTLGEFRISFWRFGPTELRILLAVGNLALFWKPRVHLLGASFRLFDVGGAIGLAGMTSMVIFFTVKNTMRLYREERIPK</sequence>
<feature type="transmembrane region" description="Helical" evidence="1">
    <location>
        <begin position="93"/>
        <end position="115"/>
    </location>
</feature>
<feature type="transmembrane region" description="Helical" evidence="1">
    <location>
        <begin position="127"/>
        <end position="147"/>
    </location>
</feature>
<reference evidence="3" key="1">
    <citation type="submission" date="2018-02" db="EMBL/GenBank/DDBJ databases">
        <authorList>
            <person name="Hausmann B."/>
        </authorList>
    </citation>
    <scope>NUCLEOTIDE SEQUENCE [LARGE SCALE GENOMIC DNA]</scope>
    <source>
        <strain evidence="3">Peat soil MAG SbA1</strain>
    </source>
</reference>
<keyword evidence="1" id="KW-0472">Membrane</keyword>
<dbReference type="GO" id="GO:0016780">
    <property type="term" value="F:phosphotransferase activity, for other substituted phosphate groups"/>
    <property type="evidence" value="ECO:0007669"/>
    <property type="project" value="InterPro"/>
</dbReference>
<protein>
    <recommendedName>
        <fullName evidence="4">CDP-alcohol phosphatidyltransferase</fullName>
    </recommendedName>
</protein>
<proteinExistence type="predicted"/>
<dbReference type="InterPro" id="IPR043130">
    <property type="entry name" value="CDP-OH_PTrfase_TM_dom"/>
</dbReference>
<dbReference type="EMBL" id="OMOD01000126">
    <property type="protein sequence ID" value="SPF40947.1"/>
    <property type="molecule type" value="Genomic_DNA"/>
</dbReference>
<evidence type="ECO:0000256" key="1">
    <source>
        <dbReference type="SAM" id="Phobius"/>
    </source>
</evidence>
<feature type="transmembrane region" description="Helical" evidence="1">
    <location>
        <begin position="217"/>
        <end position="239"/>
    </location>
</feature>